<gene>
    <name evidence="1" type="ORF">SAMN05660313_00092</name>
</gene>
<protein>
    <submittedName>
        <fullName evidence="1">Uncharacterized protein</fullName>
    </submittedName>
</protein>
<proteinExistence type="predicted"/>
<name>A0A1K1LUV5_9FLAO</name>
<dbReference type="EMBL" id="FPIY01000001">
    <property type="protein sequence ID" value="SFW14660.1"/>
    <property type="molecule type" value="Genomic_DNA"/>
</dbReference>
<evidence type="ECO:0000313" key="1">
    <source>
        <dbReference type="EMBL" id="SFW14660.1"/>
    </source>
</evidence>
<evidence type="ECO:0000313" key="2">
    <source>
        <dbReference type="Proteomes" id="UP000183257"/>
    </source>
</evidence>
<dbReference type="AlphaFoldDB" id="A0A1K1LUV5"/>
<dbReference type="Proteomes" id="UP000183257">
    <property type="component" value="Unassembled WGS sequence"/>
</dbReference>
<keyword evidence="2" id="KW-1185">Reference proteome</keyword>
<organism evidence="1 2">
    <name type="scientific">Cellulophaga fucicola</name>
    <dbReference type="NCBI Taxonomy" id="76595"/>
    <lineage>
        <taxon>Bacteria</taxon>
        <taxon>Pseudomonadati</taxon>
        <taxon>Bacteroidota</taxon>
        <taxon>Flavobacteriia</taxon>
        <taxon>Flavobacteriales</taxon>
        <taxon>Flavobacteriaceae</taxon>
        <taxon>Cellulophaga</taxon>
    </lineage>
</organism>
<accession>A0A1K1LUV5</accession>
<reference evidence="2" key="1">
    <citation type="submission" date="2016-11" db="EMBL/GenBank/DDBJ databases">
        <authorList>
            <person name="Varghese N."/>
            <person name="Submissions S."/>
        </authorList>
    </citation>
    <scope>NUCLEOTIDE SEQUENCE [LARGE SCALE GENOMIC DNA]</scope>
    <source>
        <strain evidence="2">DSM 24786</strain>
    </source>
</reference>
<sequence>MRNRNYILILVLTLNLISCGQNSFEKELNGKWFSPENDGFTRFYFYPDSLLLIEDNVLNAKWTANESKIEFDYISQISSQVSEKDSSKKILHYTLSKNNNLLSFKIKDSLKERNFNLVRAQNYFDFLSKTNNVAFKLPTDSLAQHISLNHQYGFKMFIGTYNGKTIIVSEFGNGIDSIKNDIIKFKQNLKPLDQFHQQKMESEIHFRIFADKSISDKKIEGILQKITQSDIKQAYRIYNSKNFYNFETLLGKRL</sequence>